<keyword evidence="5" id="KW-1185">Reference proteome</keyword>
<dbReference type="InterPro" id="IPR011990">
    <property type="entry name" value="TPR-like_helical_dom_sf"/>
</dbReference>
<proteinExistence type="predicted"/>
<dbReference type="InterPro" id="IPR000571">
    <property type="entry name" value="Znf_CCCH"/>
</dbReference>
<dbReference type="STRING" id="1077348.A0A2G8SFI0"/>
<protein>
    <submittedName>
        <fullName evidence="4">Transporter</fullName>
    </submittedName>
</protein>
<evidence type="ECO:0000313" key="5">
    <source>
        <dbReference type="Proteomes" id="UP000230002"/>
    </source>
</evidence>
<evidence type="ECO:0000313" key="4">
    <source>
        <dbReference type="EMBL" id="PIL32503.1"/>
    </source>
</evidence>
<dbReference type="Gene3D" id="3.30.1370.210">
    <property type="match status" value="1"/>
</dbReference>
<reference evidence="4 5" key="1">
    <citation type="journal article" date="2015" name="Sci. Rep.">
        <title>Chromosome-level genome map provides insights into diverse defense mechanisms in the medicinal fungus Ganoderma sinense.</title>
        <authorList>
            <person name="Zhu Y."/>
            <person name="Xu J."/>
            <person name="Sun C."/>
            <person name="Zhou S."/>
            <person name="Xu H."/>
            <person name="Nelson D.R."/>
            <person name="Qian J."/>
            <person name="Song J."/>
            <person name="Luo H."/>
            <person name="Xiang L."/>
            <person name="Li Y."/>
            <person name="Xu Z."/>
            <person name="Ji A."/>
            <person name="Wang L."/>
            <person name="Lu S."/>
            <person name="Hayward A."/>
            <person name="Sun W."/>
            <person name="Li X."/>
            <person name="Schwartz D.C."/>
            <person name="Wang Y."/>
            <person name="Chen S."/>
        </authorList>
    </citation>
    <scope>NUCLEOTIDE SEQUENCE [LARGE SCALE GENOMIC DNA]</scope>
    <source>
        <strain evidence="4 5">ZZ0214-1</strain>
    </source>
</reference>
<keyword evidence="2" id="KW-0863">Zinc-finger</keyword>
<dbReference type="OrthoDB" id="245563at2759"/>
<evidence type="ECO:0000259" key="3">
    <source>
        <dbReference type="PROSITE" id="PS50103"/>
    </source>
</evidence>
<dbReference type="SUPFAM" id="SSF48452">
    <property type="entry name" value="TPR-like"/>
    <property type="match status" value="1"/>
</dbReference>
<keyword evidence="2" id="KW-0479">Metal-binding</keyword>
<dbReference type="InterPro" id="IPR019734">
    <property type="entry name" value="TPR_rpt"/>
</dbReference>
<organism evidence="4 5">
    <name type="scientific">Ganoderma sinense ZZ0214-1</name>
    <dbReference type="NCBI Taxonomy" id="1077348"/>
    <lineage>
        <taxon>Eukaryota</taxon>
        <taxon>Fungi</taxon>
        <taxon>Dikarya</taxon>
        <taxon>Basidiomycota</taxon>
        <taxon>Agaricomycotina</taxon>
        <taxon>Agaricomycetes</taxon>
        <taxon>Polyporales</taxon>
        <taxon>Polyporaceae</taxon>
        <taxon>Ganoderma</taxon>
    </lineage>
</organism>
<comment type="caution">
    <text evidence="4">The sequence shown here is derived from an EMBL/GenBank/DDBJ whole genome shotgun (WGS) entry which is preliminary data.</text>
</comment>
<dbReference type="PROSITE" id="PS50103">
    <property type="entry name" value="ZF_C3H1"/>
    <property type="match status" value="2"/>
</dbReference>
<feature type="zinc finger region" description="C3H1-type" evidence="2">
    <location>
        <begin position="694"/>
        <end position="723"/>
    </location>
</feature>
<dbReference type="InterPro" id="IPR051966">
    <property type="entry name" value="RPAP3"/>
</dbReference>
<accession>A0A2G8SFI0</accession>
<dbReference type="SMART" id="SM00028">
    <property type="entry name" value="TPR"/>
    <property type="match status" value="3"/>
</dbReference>
<dbReference type="GO" id="GO:0008270">
    <property type="term" value="F:zinc ion binding"/>
    <property type="evidence" value="ECO:0007669"/>
    <property type="project" value="UniProtKB-KW"/>
</dbReference>
<name>A0A2G8SFI0_9APHY</name>
<dbReference type="SMART" id="SM00356">
    <property type="entry name" value="ZnF_C3H1"/>
    <property type="match status" value="2"/>
</dbReference>
<feature type="domain" description="C3H1-type" evidence="3">
    <location>
        <begin position="694"/>
        <end position="723"/>
    </location>
</feature>
<keyword evidence="1" id="KW-0802">TPR repeat</keyword>
<dbReference type="AlphaFoldDB" id="A0A2G8SFI0"/>
<dbReference type="GO" id="GO:0101031">
    <property type="term" value="C:protein folding chaperone complex"/>
    <property type="evidence" value="ECO:0007669"/>
    <property type="project" value="TreeGrafter"/>
</dbReference>
<feature type="domain" description="C3H1-type" evidence="3">
    <location>
        <begin position="730"/>
        <end position="759"/>
    </location>
</feature>
<dbReference type="Proteomes" id="UP000230002">
    <property type="component" value="Unassembled WGS sequence"/>
</dbReference>
<gene>
    <name evidence="4" type="ORF">GSI_05206</name>
</gene>
<dbReference type="EMBL" id="AYKW01000010">
    <property type="protein sequence ID" value="PIL32503.1"/>
    <property type="molecule type" value="Genomic_DNA"/>
</dbReference>
<dbReference type="PANTHER" id="PTHR46423">
    <property type="entry name" value="RNA POLYMERASE II-ASSOCIATED PROTEIN 3"/>
    <property type="match status" value="1"/>
</dbReference>
<feature type="zinc finger region" description="C3H1-type" evidence="2">
    <location>
        <begin position="730"/>
        <end position="759"/>
    </location>
</feature>
<evidence type="ECO:0000256" key="1">
    <source>
        <dbReference type="ARBA" id="ARBA00022803"/>
    </source>
</evidence>
<evidence type="ECO:0000256" key="2">
    <source>
        <dbReference type="PROSITE-ProRule" id="PRU00723"/>
    </source>
</evidence>
<sequence length="900" mass="99033">MSTKPLIVILCLKFEEGFDQANAHLLSVLAQRDVVRKAWTPSQARRYLMSTTRPHAVILADAEVTEPMHHELLARLVEYAEAGGTVIYAGPFTAASLYPDINSTFKTAWGLQWSVSAACGDGTFAVNPQVKGLNTKGLVKRCKFQAAIHVDNVALEDAVYISAALAKKGGNGSSSHAVTYKTPAAFGKIGRGRVGYVGDMHGEPATTNLILAMCFWPGSRAPIPPGDGVPEVFYTGLAFVEEDAPPHPSTSDATDLGPKRNILIVSLEKEDYTDEIYAQFYQALRKNATVTEVQQPRAAQAALSASASASPRPDAVILSDPALTNPKHKKLLASLVDYTRSGGTVVLALQFSNHLKPAQTRPFFARWGVPWDRGSYFRTTTALNPAGIPAPLNSAALLPSVSAKAVHVKDAPRAHAVYLPTAASHVESRVFARDPITGEMAQESPAVCARVGEGYLGYVGDVNGEQGSTRLIFEMCGVKLKPGDLGTRTVSTGINVFPDGRREAITEVEVEVPLPAPAPPPREPRPRDAEVAGRAAARGKVREEKRVRADALKVEGNDLFKQEKWKEAAEKYREAAFLGGPQPVYLSNLAACLLKLDMWDLADSAATRALMYDPKHVKALYRRALARKDLDRLNAALADLEWLLTIDKFNTSALQERLTGSIDWPGDDLVRSKRDGDVAIEIEDESDSEDFAHPGTGIACRYYNTGETGCRNGKTCRFRHAPDSKSVRDELGRNVCVYWLLGHCRFAAAGKCVYAHDATYLPERGWWMDTARLERMRADFDAAVQEEPLDLGAGRVEERILAEALVPPSWRKDLWAVASYDYPLGSDEDDEDDYHYGYEGGHDAEQDYYDEEERRELDRLGVAMGVDRDFEEMLEYGIKPWEDDAYEELMSIRHALSRLY</sequence>
<keyword evidence="2" id="KW-0862">Zinc</keyword>
<dbReference type="PANTHER" id="PTHR46423:SF1">
    <property type="entry name" value="RNA POLYMERASE II-ASSOCIATED PROTEIN 3"/>
    <property type="match status" value="1"/>
</dbReference>
<dbReference type="Gene3D" id="1.25.40.10">
    <property type="entry name" value="Tetratricopeptide repeat domain"/>
    <property type="match status" value="1"/>
</dbReference>